<feature type="domain" description="PDZ" evidence="1">
    <location>
        <begin position="731"/>
        <end position="807"/>
    </location>
</feature>
<proteinExistence type="predicted"/>
<dbReference type="Pfam" id="PF13365">
    <property type="entry name" value="Trypsin_2"/>
    <property type="match status" value="2"/>
</dbReference>
<reference evidence="2 3" key="1">
    <citation type="submission" date="2019-01" db="EMBL/GenBank/DDBJ databases">
        <authorList>
            <consortium name="Pathogen Informatics"/>
        </authorList>
    </citation>
    <scope>NUCLEOTIDE SEQUENCE [LARGE SCALE GENOMIC DNA]</scope>
    <source>
        <strain evidence="2 3">NCTC10138</strain>
    </source>
</reference>
<dbReference type="PRINTS" id="PR00834">
    <property type="entry name" value="PROTEASES2C"/>
</dbReference>
<dbReference type="EMBL" id="LR215048">
    <property type="protein sequence ID" value="VEU80211.1"/>
    <property type="molecule type" value="Genomic_DNA"/>
</dbReference>
<dbReference type="PANTHER" id="PTHR43019">
    <property type="entry name" value="SERINE ENDOPROTEASE DEGS"/>
    <property type="match status" value="1"/>
</dbReference>
<dbReference type="InterPro" id="IPR009003">
    <property type="entry name" value="Peptidase_S1_PA"/>
</dbReference>
<dbReference type="OrthoDB" id="9758917at2"/>
<dbReference type="Proteomes" id="UP000289841">
    <property type="component" value="Chromosome"/>
</dbReference>
<dbReference type="GO" id="GO:0004252">
    <property type="term" value="F:serine-type endopeptidase activity"/>
    <property type="evidence" value="ECO:0007669"/>
    <property type="project" value="InterPro"/>
</dbReference>
<gene>
    <name evidence="2" type="primary">mucD</name>
    <name evidence="2" type="ORF">NCTC10138_00570</name>
</gene>
<organism evidence="2 3">
    <name type="scientific">Haploplasma axanthum</name>
    <name type="common">Acholeplasma axanthum</name>
    <dbReference type="NCBI Taxonomy" id="29552"/>
    <lineage>
        <taxon>Bacteria</taxon>
        <taxon>Bacillati</taxon>
        <taxon>Mycoplasmatota</taxon>
        <taxon>Mollicutes</taxon>
        <taxon>Acholeplasmatales</taxon>
        <taxon>Acholeplasmataceae</taxon>
        <taxon>Haploplasma</taxon>
    </lineage>
</organism>
<dbReference type="GO" id="GO:0006508">
    <property type="term" value="P:proteolysis"/>
    <property type="evidence" value="ECO:0007669"/>
    <property type="project" value="UniProtKB-KW"/>
</dbReference>
<keyword evidence="3" id="KW-1185">Reference proteome</keyword>
<dbReference type="InterPro" id="IPR001940">
    <property type="entry name" value="Peptidase_S1C"/>
</dbReference>
<sequence>MKKKIFIVISILLLVITLVSCKSLLGGNTAKYSSNDDYEKLVINNADKINSTTVSLINSDNENSAIGSAVVYKKDKGLTKDTFYAITSANIIIENGKKLRVLTSRASTSEVVTSYTYNEEYGIGLIEFKSNFKLNVAEISDASKLSKVEIGQTITSIGTTANLDNFNTFKTGIVTNLVSYNNLQDYAFTHDAANNAGELGSGVFNLEGKLIGINIEKKYYKTKLLNGTYNVLGLNTAVKIDRIANSLDSLKIDEQSVELPNSFFESNNNEYKETNYSSYEKAIIEVNKKVSPSIATIVQGVEYATGLVYKKNNNTYSILTKKFESTIGMIISVNGKEYSNLNLININDKISVIELNTADDILVYNSTVINSSKGIELVNGQKILTVGTIDSRYVNSLNQGTLSKNDFTNQIFMHDGKFNLGQEGAPIFNLNGELLGINLYKENTVTTSEGEIVAEGLGYAYNINYLVPELLNLENELEITNLYQSNVDYEKKIIDVVNKAYDSTVTVSTETGHGSGIIFKKEVVNNVNRYYVLTNEHVVEKAKNISISFNGKNNYITALDYQTTTLYDMSIVRFESVNDYQVYNSKVINNDENIGYSIGQTAIAIGTPMSDSLNGYVTVGSLSTTEKQYRTVSKLGLIQDVAINPGNSGGPLFNLNGELMGLNVSKLLTYDTSKGRLFAERVGTSLNINVLKTQVNYSTYLTMTKTPKLGVKISQVETLITNKTLSEDEMNKIARHTDGLVVVGTDEARGSYNQLLEYDLIIAAEGRTVRTQNDLVNIVSNMVFGQEYSVKVLRNVNNKTQEITVKVVIK</sequence>
<dbReference type="InterPro" id="IPR036034">
    <property type="entry name" value="PDZ_sf"/>
</dbReference>
<dbReference type="AlphaFoldDB" id="A0A449BCN1"/>
<dbReference type="SUPFAM" id="SSF50494">
    <property type="entry name" value="Trypsin-like serine proteases"/>
    <property type="match status" value="3"/>
</dbReference>
<accession>A0A449BCN1</accession>
<protein>
    <submittedName>
        <fullName evidence="2">Probable periplasmic serine endoprotease DegP-like</fullName>
        <ecNumber evidence="2">3.4.21.107</ecNumber>
    </submittedName>
</protein>
<dbReference type="Gene3D" id="2.40.10.120">
    <property type="match status" value="1"/>
</dbReference>
<dbReference type="STRING" id="1278311.GCA_000428705_01145"/>
<dbReference type="Pfam" id="PF13180">
    <property type="entry name" value="PDZ_2"/>
    <property type="match status" value="1"/>
</dbReference>
<keyword evidence="2" id="KW-0378">Hydrolase</keyword>
<dbReference type="EC" id="3.4.21.107" evidence="2"/>
<evidence type="ECO:0000313" key="2">
    <source>
        <dbReference type="EMBL" id="VEU80211.1"/>
    </source>
</evidence>
<evidence type="ECO:0000313" key="3">
    <source>
        <dbReference type="Proteomes" id="UP000289841"/>
    </source>
</evidence>
<dbReference type="InterPro" id="IPR043504">
    <property type="entry name" value="Peptidase_S1_PA_chymotrypsin"/>
</dbReference>
<dbReference type="InterPro" id="IPR001478">
    <property type="entry name" value="PDZ"/>
</dbReference>
<dbReference type="RefSeq" id="WP_026390663.1">
    <property type="nucleotide sequence ID" value="NZ_LR215048.1"/>
</dbReference>
<name>A0A449BCN1_HAPAX</name>
<dbReference type="PROSITE" id="PS51257">
    <property type="entry name" value="PROKAR_LIPOPROTEIN"/>
    <property type="match status" value="1"/>
</dbReference>
<dbReference type="Gene3D" id="2.40.10.10">
    <property type="entry name" value="Trypsin-like serine proteases"/>
    <property type="match status" value="3"/>
</dbReference>
<dbReference type="Gene3D" id="2.30.42.10">
    <property type="match status" value="1"/>
</dbReference>
<keyword evidence="2" id="KW-0645">Protease</keyword>
<evidence type="ECO:0000259" key="1">
    <source>
        <dbReference type="Pfam" id="PF13180"/>
    </source>
</evidence>
<dbReference type="KEGG" id="aaxa:NCTC10138_00570"/>